<dbReference type="NCBIfam" id="NF004739">
    <property type="entry name" value="PRK06075.1"/>
    <property type="match status" value="1"/>
</dbReference>
<protein>
    <recommendedName>
        <fullName evidence="1">NADH-quinone oxidoreductase subunit D</fullName>
        <ecNumber evidence="1">7.1.1.-</ecNumber>
    </recommendedName>
    <alternativeName>
        <fullName evidence="1">NADH dehydrogenase I subunit D</fullName>
    </alternativeName>
    <alternativeName>
        <fullName evidence="1">NDH-1 subunit D</fullName>
    </alternativeName>
</protein>
<evidence type="ECO:0000313" key="4">
    <source>
        <dbReference type="Proteomes" id="UP000184076"/>
    </source>
</evidence>
<dbReference type="SUPFAM" id="SSF56762">
    <property type="entry name" value="HydB/Nqo4-like"/>
    <property type="match status" value="1"/>
</dbReference>
<organism evidence="3 4">
    <name type="scientific">Desulfacinum infernum DSM 9756</name>
    <dbReference type="NCBI Taxonomy" id="1121391"/>
    <lineage>
        <taxon>Bacteria</taxon>
        <taxon>Pseudomonadati</taxon>
        <taxon>Thermodesulfobacteriota</taxon>
        <taxon>Syntrophobacteria</taxon>
        <taxon>Syntrophobacterales</taxon>
        <taxon>Syntrophobacteraceae</taxon>
        <taxon>Desulfacinum</taxon>
    </lineage>
</organism>
<keyword evidence="1" id="KW-0874">Quinone</keyword>
<comment type="subcellular location">
    <subcellularLocation>
        <location evidence="1">Cell membrane</location>
        <topology evidence="1">Peripheral membrane protein</topology>
        <orientation evidence="1">Cytoplasmic side</orientation>
    </subcellularLocation>
</comment>
<dbReference type="PANTHER" id="PTHR11993">
    <property type="entry name" value="NADH-UBIQUINONE OXIDOREDUCTASE 49 KDA SUBUNIT"/>
    <property type="match status" value="1"/>
</dbReference>
<accession>A0A1M5C5B9</accession>
<comment type="subunit">
    <text evidence="1">NDH-1 is composed of 14 different subunits. Subunits NuoB, C, D, E, F, and G constitute the peripheral sector of the complex.</text>
</comment>
<evidence type="ECO:0000256" key="1">
    <source>
        <dbReference type="HAMAP-Rule" id="MF_01358"/>
    </source>
</evidence>
<name>A0A1M5C5B9_9BACT</name>
<dbReference type="InterPro" id="IPR029014">
    <property type="entry name" value="NiFe-Hase_large"/>
</dbReference>
<evidence type="ECO:0000259" key="2">
    <source>
        <dbReference type="Pfam" id="PF00346"/>
    </source>
</evidence>
<feature type="domain" description="NADH-quinone oxidoreductase subunit D" evidence="2">
    <location>
        <begin position="127"/>
        <end position="373"/>
    </location>
</feature>
<evidence type="ECO:0000313" key="3">
    <source>
        <dbReference type="EMBL" id="SHF49612.1"/>
    </source>
</evidence>
<keyword evidence="1" id="KW-1003">Cell membrane</keyword>
<comment type="function">
    <text evidence="1">NDH-1 shuttles electrons from NADH, via FMN and iron-sulfur (Fe-S) centers, to quinones in the respiratory chain. The immediate electron acceptor for the enzyme in this species is believed to be ubiquinone. Couples the redox reaction to proton translocation (for every two electrons transferred, four hydrogen ions are translocated across the cytoplasmic membrane), and thus conserves the redox energy in a proton gradient.</text>
</comment>
<dbReference type="RefSeq" id="WP_073039078.1">
    <property type="nucleotide sequence ID" value="NZ_FQVB01000019.1"/>
</dbReference>
<dbReference type="OrthoDB" id="9801496at2"/>
<comment type="catalytic activity">
    <reaction evidence="1">
        <text>a quinone + NADH + 5 H(+)(in) = a quinol + NAD(+) + 4 H(+)(out)</text>
        <dbReference type="Rhea" id="RHEA:57888"/>
        <dbReference type="ChEBI" id="CHEBI:15378"/>
        <dbReference type="ChEBI" id="CHEBI:24646"/>
        <dbReference type="ChEBI" id="CHEBI:57540"/>
        <dbReference type="ChEBI" id="CHEBI:57945"/>
        <dbReference type="ChEBI" id="CHEBI:132124"/>
    </reaction>
</comment>
<dbReference type="GO" id="GO:0005886">
    <property type="term" value="C:plasma membrane"/>
    <property type="evidence" value="ECO:0007669"/>
    <property type="project" value="UniProtKB-SubCell"/>
</dbReference>
<dbReference type="PANTHER" id="PTHR11993:SF10">
    <property type="entry name" value="NADH DEHYDROGENASE [UBIQUINONE] IRON-SULFUR PROTEIN 2, MITOCHONDRIAL"/>
    <property type="match status" value="1"/>
</dbReference>
<sequence>MAEQFAEPVRQHLYSLNLGPQHPSTHGVLRVLLTLDGEYIVEADPVIGYGHRGHEKMGENRTYLQFMPNTSRIDYLSGLLYNHGFCLAVEKLTGIEPPERARYIRVICAELNRISSHLLWFGTYLMDLGAFTPFLYCFDDRENILDILDRVSGSRLTYSYCRFGGVTRDIDDVFIEQTRAFVKRLRSRWKDYHNLVTKNVIFIHRTRDVGVIDKDLALRFGVTGPNLRAAGVPFDMRKVEPYEVYDRFDFEIPVGEKGDALDRYRVRLEEMEQSCRIIEQALDQLPDGPYRQERVRLKVKPPRGEVYFAFESARGQTAYYLVSDGSPYPYRCHVRVPSFGNLHCLTEVLRETLVADAISILGSIDIVVPEIDR</sequence>
<comment type="similarity">
    <text evidence="1">Belongs to the complex I 49 kDa subunit family.</text>
</comment>
<reference evidence="4" key="1">
    <citation type="submission" date="2016-11" db="EMBL/GenBank/DDBJ databases">
        <authorList>
            <person name="Varghese N."/>
            <person name="Submissions S."/>
        </authorList>
    </citation>
    <scope>NUCLEOTIDE SEQUENCE [LARGE SCALE GENOMIC DNA]</scope>
    <source>
        <strain evidence="4">DSM 9756</strain>
    </source>
</reference>
<dbReference type="GO" id="GO:0050136">
    <property type="term" value="F:NADH dehydrogenase (quinone) (non-electrogenic) activity"/>
    <property type="evidence" value="ECO:0007669"/>
    <property type="project" value="UniProtKB-UniRule"/>
</dbReference>
<proteinExistence type="inferred from homology"/>
<dbReference type="EC" id="7.1.1.-" evidence="1"/>
<dbReference type="InterPro" id="IPR001135">
    <property type="entry name" value="NADH_Q_OxRdtase_suD"/>
</dbReference>
<dbReference type="AlphaFoldDB" id="A0A1M5C5B9"/>
<keyword evidence="1" id="KW-0520">NAD</keyword>
<dbReference type="EMBL" id="FQVB01000019">
    <property type="protein sequence ID" value="SHF49612.1"/>
    <property type="molecule type" value="Genomic_DNA"/>
</dbReference>
<keyword evidence="1" id="KW-0830">Ubiquinone</keyword>
<dbReference type="Pfam" id="PF00346">
    <property type="entry name" value="Complex1_49kDa"/>
    <property type="match status" value="1"/>
</dbReference>
<dbReference type="InterPro" id="IPR022885">
    <property type="entry name" value="NDH1_su_D/H"/>
</dbReference>
<dbReference type="STRING" id="1121391.SAMN02745206_02097"/>
<gene>
    <name evidence="1" type="primary">nuoD</name>
    <name evidence="3" type="ORF">SAMN02745206_02097</name>
</gene>
<dbReference type="Gene3D" id="1.10.645.10">
    <property type="entry name" value="Cytochrome-c3 Hydrogenase, chain B"/>
    <property type="match status" value="1"/>
</dbReference>
<dbReference type="GO" id="GO:0051287">
    <property type="term" value="F:NAD binding"/>
    <property type="evidence" value="ECO:0007669"/>
    <property type="project" value="InterPro"/>
</dbReference>
<dbReference type="HAMAP" id="MF_01358">
    <property type="entry name" value="NDH1_NuoD"/>
    <property type="match status" value="1"/>
</dbReference>
<keyword evidence="4" id="KW-1185">Reference proteome</keyword>
<keyword evidence="1" id="KW-0813">Transport</keyword>
<keyword evidence="1" id="KW-1278">Translocase</keyword>
<keyword evidence="1" id="KW-0472">Membrane</keyword>
<dbReference type="Proteomes" id="UP000184076">
    <property type="component" value="Unassembled WGS sequence"/>
</dbReference>
<dbReference type="GO" id="GO:0048038">
    <property type="term" value="F:quinone binding"/>
    <property type="evidence" value="ECO:0007669"/>
    <property type="project" value="UniProtKB-KW"/>
</dbReference>